<accession>A0A7J7F8N8</accession>
<dbReference type="GO" id="GO:0006355">
    <property type="term" value="P:regulation of DNA-templated transcription"/>
    <property type="evidence" value="ECO:0007669"/>
    <property type="project" value="InterPro"/>
</dbReference>
<dbReference type="InterPro" id="IPR050169">
    <property type="entry name" value="Krueppel_C2H2_ZnF"/>
</dbReference>
<dbReference type="AlphaFoldDB" id="A0A7J7F8N8"/>
<name>A0A7J7F8N8_DICBM</name>
<gene>
    <name evidence="3" type="ORF">HPG69_012615</name>
</gene>
<evidence type="ECO:0000256" key="1">
    <source>
        <dbReference type="SAM" id="MobiDB-lite"/>
    </source>
</evidence>
<dbReference type="Pfam" id="PF01352">
    <property type="entry name" value="KRAB"/>
    <property type="match status" value="1"/>
</dbReference>
<dbReference type="Gene3D" id="6.10.140.140">
    <property type="match status" value="1"/>
</dbReference>
<feature type="domain" description="KRAB" evidence="2">
    <location>
        <begin position="142"/>
        <end position="213"/>
    </location>
</feature>
<proteinExistence type="predicted"/>
<dbReference type="EMBL" id="JACDTQ010001023">
    <property type="protein sequence ID" value="KAF5924361.1"/>
    <property type="molecule type" value="Genomic_DNA"/>
</dbReference>
<comment type="caution">
    <text evidence="3">The sequence shown here is derived from an EMBL/GenBank/DDBJ whole genome shotgun (WGS) entry which is preliminary data.</text>
</comment>
<dbReference type="InterPro" id="IPR036051">
    <property type="entry name" value="KRAB_dom_sf"/>
</dbReference>
<dbReference type="PANTHER" id="PTHR23232:SF131">
    <property type="entry name" value="KRAB DOMAIN-CONTAINING PROTEIN"/>
    <property type="match status" value="1"/>
</dbReference>
<keyword evidence="4" id="KW-1185">Reference proteome</keyword>
<reference evidence="3 4" key="1">
    <citation type="journal article" date="2020" name="Mol. Biol. Evol.">
        <title>Interspecific Gene Flow and the Evolution of Specialization in Black and White Rhinoceros.</title>
        <authorList>
            <person name="Moodley Y."/>
            <person name="Westbury M.V."/>
            <person name="Russo I.M."/>
            <person name="Gopalakrishnan S."/>
            <person name="Rakotoarivelo A."/>
            <person name="Olsen R.A."/>
            <person name="Prost S."/>
            <person name="Tunstall T."/>
            <person name="Ryder O.A."/>
            <person name="Dalen L."/>
            <person name="Bruford M.W."/>
        </authorList>
    </citation>
    <scope>NUCLEOTIDE SEQUENCE [LARGE SCALE GENOMIC DNA]</scope>
    <source>
        <strain evidence="3">SBR-YM</strain>
        <tissue evidence="3">Skin</tissue>
    </source>
</reference>
<dbReference type="CDD" id="cd07765">
    <property type="entry name" value="KRAB_A-box"/>
    <property type="match status" value="1"/>
</dbReference>
<dbReference type="PANTHER" id="PTHR23232">
    <property type="entry name" value="KRAB DOMAIN C2H2 ZINC FINGER"/>
    <property type="match status" value="1"/>
</dbReference>
<protein>
    <recommendedName>
        <fullName evidence="2">KRAB domain-containing protein</fullName>
    </recommendedName>
</protein>
<dbReference type="Proteomes" id="UP000551758">
    <property type="component" value="Unassembled WGS sequence"/>
</dbReference>
<dbReference type="SUPFAM" id="SSF109640">
    <property type="entry name" value="KRAB domain (Kruppel-associated box)"/>
    <property type="match status" value="1"/>
</dbReference>
<evidence type="ECO:0000313" key="4">
    <source>
        <dbReference type="Proteomes" id="UP000551758"/>
    </source>
</evidence>
<feature type="region of interest" description="Disordered" evidence="1">
    <location>
        <begin position="1"/>
        <end position="23"/>
    </location>
</feature>
<evidence type="ECO:0000313" key="3">
    <source>
        <dbReference type="EMBL" id="KAF5924361.1"/>
    </source>
</evidence>
<organism evidence="3 4">
    <name type="scientific">Diceros bicornis minor</name>
    <name type="common">South-central black rhinoceros</name>
    <dbReference type="NCBI Taxonomy" id="77932"/>
    <lineage>
        <taxon>Eukaryota</taxon>
        <taxon>Metazoa</taxon>
        <taxon>Chordata</taxon>
        <taxon>Craniata</taxon>
        <taxon>Vertebrata</taxon>
        <taxon>Euteleostomi</taxon>
        <taxon>Mammalia</taxon>
        <taxon>Eutheria</taxon>
        <taxon>Laurasiatheria</taxon>
        <taxon>Perissodactyla</taxon>
        <taxon>Rhinocerotidae</taxon>
        <taxon>Diceros</taxon>
    </lineage>
</organism>
<dbReference type="SMART" id="SM00349">
    <property type="entry name" value="KRAB"/>
    <property type="match status" value="1"/>
</dbReference>
<dbReference type="PROSITE" id="PS50805">
    <property type="entry name" value="KRAB"/>
    <property type="match status" value="1"/>
</dbReference>
<dbReference type="InterPro" id="IPR001909">
    <property type="entry name" value="KRAB"/>
</dbReference>
<evidence type="ECO:0000259" key="2">
    <source>
        <dbReference type="PROSITE" id="PS50805"/>
    </source>
</evidence>
<sequence length="327" mass="37436">MAAPGNWCSSARGHHTFRKSSETQNPVLGKVARWRPTASKSRLSLRTGRSEWEELIRWRGGVVRRSIGGYGRGSRKDGQVGKAWIWWASVVGLTKFELSALRATAGECLSADKHLLPPSVPSTPPTFFPHDSMSFHIQQRPVSFKDVVVGFTQEEWHRLNPAQRALYRDVMLETYSNLVSVGYEGTKPYVILRLEQEEAPWICEAACSGCHCRENIWQVNVQRKRRQDMLLRQGTFISKKKLPKERSHDCNKFGKISLQSTDLPSIQNSNNWDPCGKSVNHNLDLIDFKRNYSKKQEECYRYGKLLQHTNPTSTFLPYKFPCKCPGH</sequence>